<sequence length="108" mass="11326">MKVEVGTQISFVAVSAGRQAGQTTLMNEDHEPVGSEEATTVPTGRDQAVDGVAEAWSGAISSVRRQLARVHEGLPPVEEEPPALPPVEEEPPALPPVEEEPTALPPGD</sequence>
<evidence type="ECO:0000256" key="1">
    <source>
        <dbReference type="SAM" id="MobiDB-lite"/>
    </source>
</evidence>
<keyword evidence="3" id="KW-1185">Reference proteome</keyword>
<protein>
    <submittedName>
        <fullName evidence="2">Uncharacterized protein</fullName>
    </submittedName>
</protein>
<dbReference type="Proteomes" id="UP000599437">
    <property type="component" value="Unassembled WGS sequence"/>
</dbReference>
<comment type="caution">
    <text evidence="2">The sequence shown here is derived from an EMBL/GenBank/DDBJ whole genome shotgun (WGS) entry which is preliminary data.</text>
</comment>
<organism evidence="2 3">
    <name type="scientific">Streptomyces chryseus</name>
    <dbReference type="NCBI Taxonomy" id="68186"/>
    <lineage>
        <taxon>Bacteria</taxon>
        <taxon>Bacillati</taxon>
        <taxon>Actinomycetota</taxon>
        <taxon>Actinomycetes</taxon>
        <taxon>Kitasatosporales</taxon>
        <taxon>Streptomycetaceae</taxon>
        <taxon>Streptomyces</taxon>
    </lineage>
</organism>
<evidence type="ECO:0000313" key="3">
    <source>
        <dbReference type="Proteomes" id="UP000599437"/>
    </source>
</evidence>
<feature type="compositionally biased region" description="Acidic residues" evidence="1">
    <location>
        <begin position="77"/>
        <end position="101"/>
    </location>
</feature>
<feature type="region of interest" description="Disordered" evidence="1">
    <location>
        <begin position="22"/>
        <end position="45"/>
    </location>
</feature>
<evidence type="ECO:0000313" key="2">
    <source>
        <dbReference type="EMBL" id="GHA96367.1"/>
    </source>
</evidence>
<accession>A0ABQ3DIV3</accession>
<proteinExistence type="predicted"/>
<reference evidence="3" key="1">
    <citation type="journal article" date="2019" name="Int. J. Syst. Evol. Microbiol.">
        <title>The Global Catalogue of Microorganisms (GCM) 10K type strain sequencing project: providing services to taxonomists for standard genome sequencing and annotation.</title>
        <authorList>
            <consortium name="The Broad Institute Genomics Platform"/>
            <consortium name="The Broad Institute Genome Sequencing Center for Infectious Disease"/>
            <person name="Wu L."/>
            <person name="Ma J."/>
        </authorList>
    </citation>
    <scope>NUCLEOTIDE SEQUENCE [LARGE SCALE GENOMIC DNA]</scope>
    <source>
        <strain evidence="3">JCM 4737</strain>
    </source>
</reference>
<feature type="region of interest" description="Disordered" evidence="1">
    <location>
        <begin position="72"/>
        <end position="108"/>
    </location>
</feature>
<dbReference type="EMBL" id="BMVO01000004">
    <property type="protein sequence ID" value="GHA96367.1"/>
    <property type="molecule type" value="Genomic_DNA"/>
</dbReference>
<name>A0ABQ3DIV3_9ACTN</name>
<gene>
    <name evidence="2" type="ORF">GCM10010346_18920</name>
</gene>